<protein>
    <submittedName>
        <fullName evidence="2">Polysaccharide pyruvyl transferase</fullName>
    </submittedName>
</protein>
<dbReference type="Pfam" id="PF04230">
    <property type="entry name" value="PS_pyruv_trans"/>
    <property type="match status" value="1"/>
</dbReference>
<dbReference type="PANTHER" id="PTHR36836:SF1">
    <property type="entry name" value="COLANIC ACID BIOSYNTHESIS PROTEIN WCAK"/>
    <property type="match status" value="1"/>
</dbReference>
<proteinExistence type="predicted"/>
<dbReference type="Proteomes" id="UP000004793">
    <property type="component" value="Chromosome"/>
</dbReference>
<evidence type="ECO:0000259" key="1">
    <source>
        <dbReference type="Pfam" id="PF04230"/>
    </source>
</evidence>
<gene>
    <name evidence="2" type="ordered locus">CSE_07550</name>
</gene>
<dbReference type="EMBL" id="AP012051">
    <property type="protein sequence ID" value="BAL80881.1"/>
    <property type="molecule type" value="Genomic_DNA"/>
</dbReference>
<dbReference type="KEGG" id="cex:CSE_07550"/>
<accession>A0A7U6GEG2</accession>
<sequence length="337" mass="39179">MRAIISGYFGFGNLGDEAIKNVIEKELTRLNIEPIFLTKSKNKENEIIRTNLFEILNEIKVSEIFISGGGGLLQDKTSSRSLYYYLSLLTIPKFFKKYSIVFAQGIGPITKNIDKKLLKSVLEKVDLITVRDNESKDLLKSIGVKKEIHVTQDLAFLYEPQIYKKFTFDEPYNVFQIKGNERFDVEELADIVRFMHYKTECETILVPFYKDVDLDIAKKVEEKTKFKVVIPENIDDVFSIFSGAQSIVGMRYHSVVFSLLLKKPVLPIFYDEKVQNISNYFEIEGIDLRDLKLSNFSRIFTKFLKEKDNFESKIKDKVIKAKEDAKRNFELLLQLIH</sequence>
<reference evidence="2 3" key="1">
    <citation type="submission" date="2011-01" db="EMBL/GenBank/DDBJ databases">
        <title>Whole genome sequence of Caldisericum exile AZM16c01.</title>
        <authorList>
            <person name="Narita-Yamada S."/>
            <person name="Kawakoshi A."/>
            <person name="Nakamura S."/>
            <person name="Sasagawa M."/>
            <person name="Fukada J."/>
            <person name="Sekine M."/>
            <person name="Kato Y."/>
            <person name="Fukai R."/>
            <person name="Sasaki K."/>
            <person name="Hanamaki A."/>
            <person name="Narita H."/>
            <person name="Konno Y."/>
            <person name="Mori K."/>
            <person name="Yamazaki S."/>
            <person name="Suzuki K."/>
            <person name="Fujita N."/>
        </authorList>
    </citation>
    <scope>NUCLEOTIDE SEQUENCE [LARGE SCALE GENOMIC DNA]</scope>
    <source>
        <strain evidence="3">DSM 21853 / NBRC 104410 / AZM16c01</strain>
    </source>
</reference>
<dbReference type="NCBIfam" id="TIGR03609">
    <property type="entry name" value="S_layer_CsaB"/>
    <property type="match status" value="1"/>
</dbReference>
<name>A0A7U6GEG2_CALEA</name>
<dbReference type="RefSeq" id="WP_014453284.1">
    <property type="nucleotide sequence ID" value="NC_017096.1"/>
</dbReference>
<dbReference type="GO" id="GO:0016740">
    <property type="term" value="F:transferase activity"/>
    <property type="evidence" value="ECO:0007669"/>
    <property type="project" value="UniProtKB-KW"/>
</dbReference>
<dbReference type="PANTHER" id="PTHR36836">
    <property type="entry name" value="COLANIC ACID BIOSYNTHESIS PROTEIN WCAK"/>
    <property type="match status" value="1"/>
</dbReference>
<feature type="domain" description="Polysaccharide pyruvyl transferase" evidence="1">
    <location>
        <begin position="13"/>
        <end position="271"/>
    </location>
</feature>
<keyword evidence="2" id="KW-0808">Transferase</keyword>
<dbReference type="InterPro" id="IPR007345">
    <property type="entry name" value="Polysacch_pyruvyl_Trfase"/>
</dbReference>
<evidence type="ECO:0000313" key="3">
    <source>
        <dbReference type="Proteomes" id="UP000004793"/>
    </source>
</evidence>
<organism evidence="2 3">
    <name type="scientific">Caldisericum exile (strain DSM 21853 / NBRC 104410 / AZM16c01)</name>
    <dbReference type="NCBI Taxonomy" id="511051"/>
    <lineage>
        <taxon>Bacteria</taxon>
        <taxon>Pseudomonadati</taxon>
        <taxon>Caldisericota/Cryosericota group</taxon>
        <taxon>Caldisericota</taxon>
        <taxon>Caldisericia</taxon>
        <taxon>Caldisericales</taxon>
        <taxon>Caldisericaceae</taxon>
        <taxon>Caldisericum</taxon>
    </lineage>
</organism>
<evidence type="ECO:0000313" key="2">
    <source>
        <dbReference type="EMBL" id="BAL80881.1"/>
    </source>
</evidence>
<dbReference type="AlphaFoldDB" id="A0A7U6GEG2"/>
<dbReference type="InterPro" id="IPR019896">
    <property type="entry name" value="Polysacch_pyruvyl_Trfase_CsaB"/>
</dbReference>
<keyword evidence="3" id="KW-1185">Reference proteome</keyword>